<evidence type="ECO:0000256" key="2">
    <source>
        <dbReference type="SAM" id="Phobius"/>
    </source>
</evidence>
<keyword evidence="2" id="KW-0812">Transmembrane</keyword>
<evidence type="ECO:0000313" key="3">
    <source>
        <dbReference type="EMBL" id="KAK3759212.1"/>
    </source>
</evidence>
<keyword evidence="2" id="KW-1133">Transmembrane helix</keyword>
<dbReference type="FunFam" id="1.20.1250.20:FF:000431">
    <property type="entry name" value="Predicted protein"/>
    <property type="match status" value="1"/>
</dbReference>
<sequence length="657" mass="72913">MPRSRGSGPSDPHYILKSGFSYKSCKENNSLDMAIKDKENREVGYGSLDRSEASNLISESSNGDSCYGDSTQNSTYRDNIDDLKATVSLNDADDHSARALTNFQRFSYGVGHVLNDLTASMWFSYLLIFLQKVDRFENVLAGNLMLIGQVTDALCTPFIGFESDQTRGIWKLGKRKTWHLVGTFSVMASFVFLFSQCITCSNAPSVAQFVYYTPFVVIFQFGWAATQISHLSYSSDITPYKHERVTLQSVRNSFTVIANLSVYGLLTLLFFLGHEKNNDDISPDDAHKFRYLALTCIAIGIIFNGIFYFGTKNCNTADNLSAVATDPPGENSIERSSYLHSLMSWRCWLKQLQFHQVAILYMSTRLYINISQVYFPMYLIETVGLSKSSIAIFPLVSYVSSFITSLLAASTNRLLGRKTTYAVALGIGLASCVWMYFIQEKSNQVYGCAILMGSAGSLMLITSLSMTSDLIGSNVESGAFVFGAMSFTDKLSNGVAVLLIQFFHPCTNCCPACYYRKVQTFVPGGSLICGFIMLLSLLSQDIGVRDKRQKVLVQVPSVYQPSTSNGICNVDDEGNDDDERNFQRSNSVCQTDHSRKSPIPPSCDAVTHHAEVYSHVGKENCYGNGHARRRPVYCEDDEEGPLLGSLNTQRVDVGRIS</sequence>
<evidence type="ECO:0000313" key="4">
    <source>
        <dbReference type="Proteomes" id="UP001283361"/>
    </source>
</evidence>
<feature type="transmembrane region" description="Helical" evidence="2">
    <location>
        <begin position="352"/>
        <end position="370"/>
    </location>
</feature>
<dbReference type="InterPro" id="IPR036259">
    <property type="entry name" value="MFS_trans_sf"/>
</dbReference>
<accession>A0AAE1D6K8</accession>
<dbReference type="Pfam" id="PF13347">
    <property type="entry name" value="MFS_2"/>
    <property type="match status" value="1"/>
</dbReference>
<dbReference type="PANTHER" id="PTHR11328:SF28">
    <property type="entry name" value="MAJOR FACILITATOR SUPERFAMILY DOMAIN-CONTAINING PROTEIN 12"/>
    <property type="match status" value="1"/>
</dbReference>
<evidence type="ECO:0000256" key="1">
    <source>
        <dbReference type="ARBA" id="ARBA00008335"/>
    </source>
</evidence>
<proteinExistence type="inferred from homology"/>
<keyword evidence="4" id="KW-1185">Reference proteome</keyword>
<dbReference type="InterPro" id="IPR039672">
    <property type="entry name" value="MFS_2"/>
</dbReference>
<protein>
    <recommendedName>
        <fullName evidence="5">Major facilitator superfamily domain-containing protein 12</fullName>
    </recommendedName>
</protein>
<keyword evidence="2" id="KW-0472">Membrane</keyword>
<feature type="transmembrane region" description="Helical" evidence="2">
    <location>
        <begin position="291"/>
        <end position="310"/>
    </location>
</feature>
<feature type="transmembrane region" description="Helical" evidence="2">
    <location>
        <begin position="209"/>
        <end position="233"/>
    </location>
</feature>
<comment type="caution">
    <text evidence="3">The sequence shown here is derived from an EMBL/GenBank/DDBJ whole genome shotgun (WGS) entry which is preliminary data.</text>
</comment>
<dbReference type="GO" id="GO:0005886">
    <property type="term" value="C:plasma membrane"/>
    <property type="evidence" value="ECO:0007669"/>
    <property type="project" value="TreeGrafter"/>
</dbReference>
<name>A0AAE1D6K8_9GAST</name>
<reference evidence="3" key="1">
    <citation type="journal article" date="2023" name="G3 (Bethesda)">
        <title>A reference genome for the long-term kleptoplast-retaining sea slug Elysia crispata morphotype clarki.</title>
        <authorList>
            <person name="Eastman K.E."/>
            <person name="Pendleton A.L."/>
            <person name="Shaikh M.A."/>
            <person name="Suttiyut T."/>
            <person name="Ogas R."/>
            <person name="Tomko P."/>
            <person name="Gavelis G."/>
            <person name="Widhalm J.R."/>
            <person name="Wisecaver J.H."/>
        </authorList>
    </citation>
    <scope>NUCLEOTIDE SEQUENCE</scope>
    <source>
        <strain evidence="3">ECLA1</strain>
    </source>
</reference>
<evidence type="ECO:0008006" key="5">
    <source>
        <dbReference type="Google" id="ProtNLM"/>
    </source>
</evidence>
<dbReference type="GO" id="GO:0015293">
    <property type="term" value="F:symporter activity"/>
    <property type="evidence" value="ECO:0007669"/>
    <property type="project" value="InterPro"/>
</dbReference>
<dbReference type="Gene3D" id="1.20.1250.20">
    <property type="entry name" value="MFS general substrate transporter like domains"/>
    <property type="match status" value="1"/>
</dbReference>
<dbReference type="SUPFAM" id="SSF103473">
    <property type="entry name" value="MFS general substrate transporter"/>
    <property type="match status" value="1"/>
</dbReference>
<dbReference type="GO" id="GO:0008643">
    <property type="term" value="P:carbohydrate transport"/>
    <property type="evidence" value="ECO:0007669"/>
    <property type="project" value="InterPro"/>
</dbReference>
<dbReference type="CDD" id="cd17491">
    <property type="entry name" value="MFS_MFSD12"/>
    <property type="match status" value="1"/>
</dbReference>
<dbReference type="AlphaFoldDB" id="A0AAE1D6K8"/>
<gene>
    <name evidence="3" type="ORF">RRG08_054934</name>
</gene>
<feature type="transmembrane region" description="Helical" evidence="2">
    <location>
        <begin position="177"/>
        <end position="194"/>
    </location>
</feature>
<feature type="transmembrane region" description="Helical" evidence="2">
    <location>
        <begin position="478"/>
        <end position="500"/>
    </location>
</feature>
<feature type="transmembrane region" description="Helical" evidence="2">
    <location>
        <begin position="254"/>
        <end position="271"/>
    </location>
</feature>
<organism evidence="3 4">
    <name type="scientific">Elysia crispata</name>
    <name type="common">lettuce slug</name>
    <dbReference type="NCBI Taxonomy" id="231223"/>
    <lineage>
        <taxon>Eukaryota</taxon>
        <taxon>Metazoa</taxon>
        <taxon>Spiralia</taxon>
        <taxon>Lophotrochozoa</taxon>
        <taxon>Mollusca</taxon>
        <taxon>Gastropoda</taxon>
        <taxon>Heterobranchia</taxon>
        <taxon>Euthyneura</taxon>
        <taxon>Panpulmonata</taxon>
        <taxon>Sacoglossa</taxon>
        <taxon>Placobranchoidea</taxon>
        <taxon>Plakobranchidae</taxon>
        <taxon>Elysia</taxon>
    </lineage>
</organism>
<feature type="transmembrane region" description="Helical" evidence="2">
    <location>
        <begin position="421"/>
        <end position="438"/>
    </location>
</feature>
<dbReference type="Proteomes" id="UP001283361">
    <property type="component" value="Unassembled WGS sequence"/>
</dbReference>
<comment type="similarity">
    <text evidence="1">Belongs to the major facilitator superfamily.</text>
</comment>
<dbReference type="PANTHER" id="PTHR11328">
    <property type="entry name" value="MAJOR FACILITATOR SUPERFAMILY DOMAIN-CONTAINING PROTEIN"/>
    <property type="match status" value="1"/>
</dbReference>
<feature type="transmembrane region" description="Helical" evidence="2">
    <location>
        <begin position="390"/>
        <end position="409"/>
    </location>
</feature>
<dbReference type="EMBL" id="JAWDGP010005150">
    <property type="protein sequence ID" value="KAK3759212.1"/>
    <property type="molecule type" value="Genomic_DNA"/>
</dbReference>
<feature type="transmembrane region" description="Helical" evidence="2">
    <location>
        <begin position="444"/>
        <end position="466"/>
    </location>
</feature>
<feature type="transmembrane region" description="Helical" evidence="2">
    <location>
        <begin position="520"/>
        <end position="538"/>
    </location>
</feature>